<name>A0A382Y7W9_9ZZZZ</name>
<sequence length="33" mass="3683">MENIFFNVSNLYFIIFIIFFLGGVVKGTIGVGL</sequence>
<evidence type="ECO:0000313" key="2">
    <source>
        <dbReference type="EMBL" id="SVD78965.1"/>
    </source>
</evidence>
<organism evidence="2">
    <name type="scientific">marine metagenome</name>
    <dbReference type="NCBI Taxonomy" id="408172"/>
    <lineage>
        <taxon>unclassified sequences</taxon>
        <taxon>metagenomes</taxon>
        <taxon>ecological metagenomes</taxon>
    </lineage>
</organism>
<dbReference type="AlphaFoldDB" id="A0A382Y7W9"/>
<keyword evidence="1" id="KW-1133">Transmembrane helix</keyword>
<reference evidence="2" key="1">
    <citation type="submission" date="2018-05" db="EMBL/GenBank/DDBJ databases">
        <authorList>
            <person name="Lanie J.A."/>
            <person name="Ng W.-L."/>
            <person name="Kazmierczak K.M."/>
            <person name="Andrzejewski T.M."/>
            <person name="Davidsen T.M."/>
            <person name="Wayne K.J."/>
            <person name="Tettelin H."/>
            <person name="Glass J.I."/>
            <person name="Rusch D."/>
            <person name="Podicherti R."/>
            <person name="Tsui H.-C.T."/>
            <person name="Winkler M.E."/>
        </authorList>
    </citation>
    <scope>NUCLEOTIDE SEQUENCE</scope>
</reference>
<gene>
    <name evidence="2" type="ORF">METZ01_LOCUS431819</name>
</gene>
<accession>A0A382Y7W9</accession>
<protein>
    <submittedName>
        <fullName evidence="2">Uncharacterized protein</fullName>
    </submittedName>
</protein>
<dbReference type="EMBL" id="UINC01173395">
    <property type="protein sequence ID" value="SVD78965.1"/>
    <property type="molecule type" value="Genomic_DNA"/>
</dbReference>
<keyword evidence="1" id="KW-0472">Membrane</keyword>
<feature type="non-terminal residue" evidence="2">
    <location>
        <position position="33"/>
    </location>
</feature>
<keyword evidence="1" id="KW-0812">Transmembrane</keyword>
<evidence type="ECO:0000256" key="1">
    <source>
        <dbReference type="SAM" id="Phobius"/>
    </source>
</evidence>
<feature type="transmembrane region" description="Helical" evidence="1">
    <location>
        <begin position="12"/>
        <end position="32"/>
    </location>
</feature>
<proteinExistence type="predicted"/>